<proteinExistence type="predicted"/>
<protein>
    <submittedName>
        <fullName evidence="1">Uncharacterized protein</fullName>
    </submittedName>
</protein>
<reference evidence="1 2" key="1">
    <citation type="journal article" date="2018" name="Mol. Biol. Evol.">
        <title>Broad Genomic Sampling Reveals a Smut Pathogenic Ancestry of the Fungal Clade Ustilaginomycotina.</title>
        <authorList>
            <person name="Kijpornyongpan T."/>
            <person name="Mondo S.J."/>
            <person name="Barry K."/>
            <person name="Sandor L."/>
            <person name="Lee J."/>
            <person name="Lipzen A."/>
            <person name="Pangilinan J."/>
            <person name="LaButti K."/>
            <person name="Hainaut M."/>
            <person name="Henrissat B."/>
            <person name="Grigoriev I.V."/>
            <person name="Spatafora J.W."/>
            <person name="Aime M.C."/>
        </authorList>
    </citation>
    <scope>NUCLEOTIDE SEQUENCE [LARGE SCALE GENOMIC DNA]</scope>
    <source>
        <strain evidence="1 2">SA 807</strain>
    </source>
</reference>
<accession>A0ACD0NPA1</accession>
<evidence type="ECO:0000313" key="2">
    <source>
        <dbReference type="Proteomes" id="UP000245626"/>
    </source>
</evidence>
<gene>
    <name evidence="1" type="ORF">IE53DRAFT_390267</name>
</gene>
<dbReference type="Proteomes" id="UP000245626">
    <property type="component" value="Unassembled WGS sequence"/>
</dbReference>
<evidence type="ECO:0000313" key="1">
    <source>
        <dbReference type="EMBL" id="PWN47600.1"/>
    </source>
</evidence>
<dbReference type="EMBL" id="KZ820387">
    <property type="protein sequence ID" value="PWN47600.1"/>
    <property type="molecule type" value="Genomic_DNA"/>
</dbReference>
<organism evidence="1 2">
    <name type="scientific">Violaceomyces palustris</name>
    <dbReference type="NCBI Taxonomy" id="1673888"/>
    <lineage>
        <taxon>Eukaryota</taxon>
        <taxon>Fungi</taxon>
        <taxon>Dikarya</taxon>
        <taxon>Basidiomycota</taxon>
        <taxon>Ustilaginomycotina</taxon>
        <taxon>Ustilaginomycetes</taxon>
        <taxon>Violaceomycetales</taxon>
        <taxon>Violaceomycetaceae</taxon>
        <taxon>Violaceomyces</taxon>
    </lineage>
</organism>
<name>A0ACD0NPA1_9BASI</name>
<sequence>MDVNEEKESRNSVACSGKKRERIPLPRRIGTSETDSGWSPGLVFREAPRGSCAYLFSKQPPSPSPRLRSWDPNHQVPRQVKTQEAGRERKGVRLLYIITLEVFSLLLLGVVRETIQEKNSPTSELYGAPGMKREESFL</sequence>
<keyword evidence="2" id="KW-1185">Reference proteome</keyword>